<sequence>MRVTKARKRFFLKRVCKIGLGCHEWNRFCPLFLQQLLYNNFNKTTVVFKIVFKVKNKPHTSFYLSKKRTRLRAGSLMPIISLKVESRQQTCLCFRQGHGS</sequence>
<dbReference type="AlphaFoldDB" id="A0A4R2NHW4"/>
<keyword evidence="2" id="KW-1185">Reference proteome</keyword>
<reference evidence="1 2" key="1">
    <citation type="submission" date="2019-03" db="EMBL/GenBank/DDBJ databases">
        <title>Genomic Encyclopedia of Type Strains, Phase IV (KMG-IV): sequencing the most valuable type-strain genomes for metagenomic binning, comparative biology and taxonomic classification.</title>
        <authorList>
            <person name="Goeker M."/>
        </authorList>
    </citation>
    <scope>NUCLEOTIDE SEQUENCE [LARGE SCALE GENOMIC DNA]</scope>
    <source>
        <strain evidence="1 2">DSM 19377</strain>
    </source>
</reference>
<accession>A0A4R2NHW4</accession>
<organism evidence="1 2">
    <name type="scientific">Scopulibacillus darangshiensis</name>
    <dbReference type="NCBI Taxonomy" id="442528"/>
    <lineage>
        <taxon>Bacteria</taxon>
        <taxon>Bacillati</taxon>
        <taxon>Bacillota</taxon>
        <taxon>Bacilli</taxon>
        <taxon>Bacillales</taxon>
        <taxon>Sporolactobacillaceae</taxon>
        <taxon>Scopulibacillus</taxon>
    </lineage>
</organism>
<name>A0A4R2NHW4_9BACL</name>
<dbReference type="Proteomes" id="UP000295416">
    <property type="component" value="Unassembled WGS sequence"/>
</dbReference>
<proteinExistence type="predicted"/>
<protein>
    <submittedName>
        <fullName evidence="1">Uncharacterized protein</fullName>
    </submittedName>
</protein>
<gene>
    <name evidence="1" type="ORF">EV207_1492</name>
</gene>
<comment type="caution">
    <text evidence="1">The sequence shown here is derived from an EMBL/GenBank/DDBJ whole genome shotgun (WGS) entry which is preliminary data.</text>
</comment>
<dbReference type="EMBL" id="SLXK01000049">
    <property type="protein sequence ID" value="TCP20765.1"/>
    <property type="molecule type" value="Genomic_DNA"/>
</dbReference>
<evidence type="ECO:0000313" key="2">
    <source>
        <dbReference type="Proteomes" id="UP000295416"/>
    </source>
</evidence>
<evidence type="ECO:0000313" key="1">
    <source>
        <dbReference type="EMBL" id="TCP20765.1"/>
    </source>
</evidence>